<feature type="domain" description="C2H2-type" evidence="11">
    <location>
        <begin position="514"/>
        <end position="542"/>
    </location>
</feature>
<keyword evidence="7" id="KW-0539">Nucleus</keyword>
<feature type="domain" description="C2H2-type" evidence="11">
    <location>
        <begin position="332"/>
        <end position="359"/>
    </location>
</feature>
<dbReference type="GO" id="GO:0000978">
    <property type="term" value="F:RNA polymerase II cis-regulatory region sequence-specific DNA binding"/>
    <property type="evidence" value="ECO:0007669"/>
    <property type="project" value="TreeGrafter"/>
</dbReference>
<dbReference type="OrthoDB" id="3533395at2759"/>
<feature type="domain" description="C2H2-type" evidence="11">
    <location>
        <begin position="422"/>
        <end position="450"/>
    </location>
</feature>
<protein>
    <recommendedName>
        <fullName evidence="15">Zinc finger protein</fullName>
    </recommendedName>
</protein>
<dbReference type="InterPro" id="IPR038441">
    <property type="entry name" value="THAP_Znf_sf"/>
</dbReference>
<comment type="subcellular location">
    <subcellularLocation>
        <location evidence="1">Nucleus</location>
    </subcellularLocation>
</comment>
<dbReference type="Gene3D" id="6.20.210.20">
    <property type="entry name" value="THAP domain"/>
    <property type="match status" value="1"/>
</dbReference>
<feature type="domain" description="C2H2-type" evidence="11">
    <location>
        <begin position="234"/>
        <end position="262"/>
    </location>
</feature>
<keyword evidence="14" id="KW-1185">Reference proteome</keyword>
<dbReference type="SMART" id="SM00980">
    <property type="entry name" value="THAP"/>
    <property type="match status" value="1"/>
</dbReference>
<dbReference type="SUPFAM" id="SSF57667">
    <property type="entry name" value="beta-beta-alpha zinc fingers"/>
    <property type="match status" value="5"/>
</dbReference>
<dbReference type="PROSITE" id="PS00028">
    <property type="entry name" value="ZINC_FINGER_C2H2_1"/>
    <property type="match status" value="9"/>
</dbReference>
<evidence type="ECO:0000256" key="4">
    <source>
        <dbReference type="ARBA" id="ARBA00022771"/>
    </source>
</evidence>
<evidence type="ECO:0008006" key="15">
    <source>
        <dbReference type="Google" id="ProtNLM"/>
    </source>
</evidence>
<evidence type="ECO:0000256" key="3">
    <source>
        <dbReference type="ARBA" id="ARBA00022737"/>
    </source>
</evidence>
<dbReference type="GO" id="GO:0008270">
    <property type="term" value="F:zinc ion binding"/>
    <property type="evidence" value="ECO:0007669"/>
    <property type="project" value="UniProtKB-KW"/>
</dbReference>
<keyword evidence="10" id="KW-0175">Coiled coil</keyword>
<name>A0A9J6BDD1_POLVA</name>
<evidence type="ECO:0000256" key="2">
    <source>
        <dbReference type="ARBA" id="ARBA00022723"/>
    </source>
</evidence>
<dbReference type="PANTHER" id="PTHR24393:SF34">
    <property type="entry name" value="PR_SET DOMAIN 13"/>
    <property type="match status" value="1"/>
</dbReference>
<keyword evidence="2" id="KW-0479">Metal-binding</keyword>
<dbReference type="PROSITE" id="PS50157">
    <property type="entry name" value="ZINC_FINGER_C2H2_2"/>
    <property type="match status" value="8"/>
</dbReference>
<evidence type="ECO:0000256" key="10">
    <source>
        <dbReference type="SAM" id="Coils"/>
    </source>
</evidence>
<evidence type="ECO:0000313" key="13">
    <source>
        <dbReference type="EMBL" id="KAG5667539.1"/>
    </source>
</evidence>
<dbReference type="AlphaFoldDB" id="A0A9J6BDD1"/>
<keyword evidence="4 8" id="KW-0863">Zinc-finger</keyword>
<dbReference type="InterPro" id="IPR013087">
    <property type="entry name" value="Znf_C2H2_type"/>
</dbReference>
<evidence type="ECO:0000256" key="1">
    <source>
        <dbReference type="ARBA" id="ARBA00004123"/>
    </source>
</evidence>
<evidence type="ECO:0000259" key="12">
    <source>
        <dbReference type="PROSITE" id="PS50950"/>
    </source>
</evidence>
<gene>
    <name evidence="13" type="ORF">PVAND_015518</name>
</gene>
<dbReference type="PANTHER" id="PTHR24393">
    <property type="entry name" value="ZINC FINGER PROTEIN"/>
    <property type="match status" value="1"/>
</dbReference>
<keyword evidence="6 9" id="KW-0238">DNA-binding</keyword>
<dbReference type="InterPro" id="IPR036236">
    <property type="entry name" value="Znf_C2H2_sf"/>
</dbReference>
<dbReference type="SMART" id="SM00355">
    <property type="entry name" value="ZnF_C2H2"/>
    <property type="match status" value="12"/>
</dbReference>
<organism evidence="13 14">
    <name type="scientific">Polypedilum vanderplanki</name>
    <name type="common">Sleeping chironomid midge</name>
    <dbReference type="NCBI Taxonomy" id="319348"/>
    <lineage>
        <taxon>Eukaryota</taxon>
        <taxon>Metazoa</taxon>
        <taxon>Ecdysozoa</taxon>
        <taxon>Arthropoda</taxon>
        <taxon>Hexapoda</taxon>
        <taxon>Insecta</taxon>
        <taxon>Pterygota</taxon>
        <taxon>Neoptera</taxon>
        <taxon>Endopterygota</taxon>
        <taxon>Diptera</taxon>
        <taxon>Nematocera</taxon>
        <taxon>Chironomoidea</taxon>
        <taxon>Chironomidae</taxon>
        <taxon>Chironominae</taxon>
        <taxon>Polypedilum</taxon>
        <taxon>Polypedilum</taxon>
    </lineage>
</organism>
<evidence type="ECO:0000256" key="9">
    <source>
        <dbReference type="PROSITE-ProRule" id="PRU00309"/>
    </source>
</evidence>
<dbReference type="EMBL" id="JADBJN010000004">
    <property type="protein sequence ID" value="KAG5667539.1"/>
    <property type="molecule type" value="Genomic_DNA"/>
</dbReference>
<dbReference type="Gene3D" id="3.30.160.60">
    <property type="entry name" value="Classic Zinc Finger"/>
    <property type="match status" value="6"/>
</dbReference>
<dbReference type="Proteomes" id="UP001107558">
    <property type="component" value="Chromosome 4"/>
</dbReference>
<sequence length="585" mass="68994">MPYKCSIKDCRSNFDSTSEKVTVFNFPKDEKLLNKWLENIQLKSSIITKSSRICIKHFTPEDIDNNFRNILKPNAIPQSKISNSLQNILDPIEIDFDQLCHEIEDNFSNLRIFKNSNGICVYKLEFNEEISDVIMKIKIIVNKEMKIKVINNEVEEISCELQSLSQLNEIIEKYFFEGKSKFLDEENSIEETFDDDIIEYIDPLKCENCSIIFKNQLGLEHHIKTCKNPKTIIFNCSICNENFQSTFQLKIHQKKNHATSNKIKCHLCNLILTSTASLNRHLNAVHLMLRKYKCKICNKTFATASTRNAHEKTHEKNSEMEQFLNKKENNLYCCPNCDEKFNFAHQLQSHLEKNCYQPPKKKRIYKYPCRFCDQQFITKIKAANHYLDNHDIKIENPQKFCFECNLEVEDYSNHIRIHTCQFSCSICGLKFLTEETCNQHEATKHPEPKLEIRPFLCDYCTASFKTEYHLKSHISSFHEQNQKEFECEICKNRFSTRSLLNAHMRTHNKSLAIFTCKICGKSFRKLLNLKNHSIAIHQIEEIYSCEIDDCEEKFKLLQELKNHQQKDHGINLNIQKYFCNEKELK</sequence>
<proteinExistence type="predicted"/>
<dbReference type="GO" id="GO:0001228">
    <property type="term" value="F:DNA-binding transcription activator activity, RNA polymerase II-specific"/>
    <property type="evidence" value="ECO:0007669"/>
    <property type="project" value="TreeGrafter"/>
</dbReference>
<evidence type="ECO:0000256" key="7">
    <source>
        <dbReference type="ARBA" id="ARBA00023242"/>
    </source>
</evidence>
<evidence type="ECO:0000256" key="8">
    <source>
        <dbReference type="PROSITE-ProRule" id="PRU00042"/>
    </source>
</evidence>
<accession>A0A9J6BDD1</accession>
<evidence type="ECO:0000313" key="14">
    <source>
        <dbReference type="Proteomes" id="UP001107558"/>
    </source>
</evidence>
<dbReference type="SMART" id="SM00692">
    <property type="entry name" value="DM3"/>
    <property type="match status" value="1"/>
</dbReference>
<comment type="caution">
    <text evidence="13">The sequence shown here is derived from an EMBL/GenBank/DDBJ whole genome shotgun (WGS) entry which is preliminary data.</text>
</comment>
<dbReference type="SUPFAM" id="SSF57716">
    <property type="entry name" value="Glucocorticoid receptor-like (DNA-binding domain)"/>
    <property type="match status" value="1"/>
</dbReference>
<feature type="domain" description="C2H2-type" evidence="11">
    <location>
        <begin position="543"/>
        <end position="568"/>
    </location>
</feature>
<dbReference type="FunFam" id="3.30.160.60:FF:000145">
    <property type="entry name" value="Zinc finger protein 574"/>
    <property type="match status" value="1"/>
</dbReference>
<evidence type="ECO:0000256" key="5">
    <source>
        <dbReference type="ARBA" id="ARBA00022833"/>
    </source>
</evidence>
<dbReference type="InterPro" id="IPR006612">
    <property type="entry name" value="THAP_Znf"/>
</dbReference>
<keyword evidence="5" id="KW-0862">Zinc</keyword>
<reference evidence="13" key="1">
    <citation type="submission" date="2021-03" db="EMBL/GenBank/DDBJ databases">
        <title>Chromosome level genome of the anhydrobiotic midge Polypedilum vanderplanki.</title>
        <authorList>
            <person name="Yoshida Y."/>
            <person name="Kikawada T."/>
            <person name="Gusev O."/>
        </authorList>
    </citation>
    <scope>NUCLEOTIDE SEQUENCE</scope>
    <source>
        <strain evidence="13">NIAS01</strain>
        <tissue evidence="13">Whole body or cell culture</tissue>
    </source>
</reference>
<keyword evidence="3" id="KW-0677">Repeat</keyword>
<dbReference type="PROSITE" id="PS50950">
    <property type="entry name" value="ZF_THAP"/>
    <property type="match status" value="1"/>
</dbReference>
<dbReference type="GO" id="GO:0005634">
    <property type="term" value="C:nucleus"/>
    <property type="evidence" value="ECO:0007669"/>
    <property type="project" value="UniProtKB-SubCell"/>
</dbReference>
<evidence type="ECO:0000256" key="6">
    <source>
        <dbReference type="ARBA" id="ARBA00023125"/>
    </source>
</evidence>
<feature type="domain" description="C2H2-type" evidence="11">
    <location>
        <begin position="455"/>
        <end position="483"/>
    </location>
</feature>
<feature type="domain" description="THAP-type" evidence="12">
    <location>
        <begin position="1"/>
        <end position="80"/>
    </location>
</feature>
<feature type="coiled-coil region" evidence="10">
    <location>
        <begin position="140"/>
        <end position="167"/>
    </location>
</feature>
<dbReference type="Pfam" id="PF00096">
    <property type="entry name" value="zf-C2H2"/>
    <property type="match status" value="4"/>
</dbReference>
<dbReference type="Pfam" id="PF05485">
    <property type="entry name" value="THAP"/>
    <property type="match status" value="1"/>
</dbReference>
<feature type="domain" description="C2H2-type" evidence="11">
    <location>
        <begin position="485"/>
        <end position="512"/>
    </location>
</feature>
<evidence type="ECO:0000259" key="11">
    <source>
        <dbReference type="PROSITE" id="PS50157"/>
    </source>
</evidence>
<feature type="domain" description="C2H2-type" evidence="11">
    <location>
        <begin position="292"/>
        <end position="319"/>
    </location>
</feature>